<dbReference type="NCBIfam" id="TIGR00857">
    <property type="entry name" value="pyrC_multi"/>
    <property type="match status" value="1"/>
</dbReference>
<dbReference type="CDD" id="cd01318">
    <property type="entry name" value="DHOase_IIb"/>
    <property type="match status" value="1"/>
</dbReference>
<dbReference type="NCBIfam" id="NF006559">
    <property type="entry name" value="PRK09060.1"/>
    <property type="match status" value="1"/>
</dbReference>
<dbReference type="PANTHER" id="PTHR43668">
    <property type="entry name" value="ALLANTOINASE"/>
    <property type="match status" value="1"/>
</dbReference>
<accession>A0A9J7AU78</accession>
<comment type="cofactor">
    <cofactor evidence="1">
        <name>Zn(2+)</name>
        <dbReference type="ChEBI" id="CHEBI:29105"/>
    </cofactor>
</comment>
<dbReference type="Proteomes" id="UP001060336">
    <property type="component" value="Chromosome"/>
</dbReference>
<dbReference type="Gene3D" id="2.30.40.10">
    <property type="entry name" value="Urease, subunit C, domain 1"/>
    <property type="match status" value="1"/>
</dbReference>
<dbReference type="RefSeq" id="WP_257770683.1">
    <property type="nucleotide sequence ID" value="NZ_CP102480.1"/>
</dbReference>
<dbReference type="InterPro" id="IPR002195">
    <property type="entry name" value="Dihydroorotase_CS"/>
</dbReference>
<dbReference type="GO" id="GO:0004038">
    <property type="term" value="F:allantoinase activity"/>
    <property type="evidence" value="ECO:0007669"/>
    <property type="project" value="TreeGrafter"/>
</dbReference>
<gene>
    <name evidence="7" type="ORF">NUH88_06210</name>
</gene>
<keyword evidence="8" id="KW-1185">Reference proteome</keyword>
<keyword evidence="4" id="KW-0479">Metal-binding</keyword>
<dbReference type="InterPro" id="IPR011059">
    <property type="entry name" value="Metal-dep_hydrolase_composite"/>
</dbReference>
<dbReference type="EMBL" id="CP102480">
    <property type="protein sequence ID" value="UUX51283.1"/>
    <property type="molecule type" value="Genomic_DNA"/>
</dbReference>
<dbReference type="Gene3D" id="3.20.20.140">
    <property type="entry name" value="Metal-dependent hydrolases"/>
    <property type="match status" value="1"/>
</dbReference>
<dbReference type="PANTHER" id="PTHR43668:SF4">
    <property type="entry name" value="ALLANTOINASE"/>
    <property type="match status" value="1"/>
</dbReference>
<evidence type="ECO:0000259" key="6">
    <source>
        <dbReference type="Pfam" id="PF01979"/>
    </source>
</evidence>
<comment type="function">
    <text evidence="2">Catalyzes the reversible cyclization of carbamoyl aspartate to dihydroorotate.</text>
</comment>
<dbReference type="KEGG" id="naci:NUH88_06210"/>
<dbReference type="GO" id="GO:0005737">
    <property type="term" value="C:cytoplasm"/>
    <property type="evidence" value="ECO:0007669"/>
    <property type="project" value="TreeGrafter"/>
</dbReference>
<protein>
    <submittedName>
        <fullName evidence="7">Dihydroorotase</fullName>
        <ecNumber evidence="7">3.5.2.3</ecNumber>
    </submittedName>
</protein>
<evidence type="ECO:0000256" key="3">
    <source>
        <dbReference type="ARBA" id="ARBA00010286"/>
    </source>
</evidence>
<sequence length="442" mass="48366">MTSYDLILKNGTVATPGAIEVMDVAVKDGKIAGLGSYDADSAPEVFDATGLHVLPGVIDTQVHFREPGAEHKEDIAHGTMAAAMGGVTAIFEMPNTNPLTLTPETHADKIARAEKGGWVDFAFFVGGSAENVGKLHEYENLPGCPGIKVFMGSSTGTLLAKDDETLAKILADGRRRFAVHAEDEYRLEERKHIAEAEGHPRVHNIWRDEETAVRATNRILKLSREAGRPVHILHVTTAEEMDILARNKDVATVEVTPNHLTLVAPDCYEELGSRAQMNPPVREERHRAALWRAIEQGVVDVIGSDHAPHTLEEKAKPYPQTPSGMTGVQTLLVNMLNHVHEGRLSLRRLVELTSAGPQRVYNIACKGRIASGYDADFALVDLKAKRTITNDWIASKCGWTPYDGKQVTGWVMATLVRGKFVMREDELVGGPSGKPVRFVETL</sequence>
<dbReference type="AlphaFoldDB" id="A0A9J7AU78"/>
<evidence type="ECO:0000256" key="2">
    <source>
        <dbReference type="ARBA" id="ARBA00002368"/>
    </source>
</evidence>
<evidence type="ECO:0000313" key="8">
    <source>
        <dbReference type="Proteomes" id="UP001060336"/>
    </source>
</evidence>
<keyword evidence="5 7" id="KW-0378">Hydrolase</keyword>
<name>A0A9J7AU78_9PROT</name>
<comment type="similarity">
    <text evidence="3">Belongs to the metallo-dependent hydrolases superfamily. DHOase family. Class I DHOase subfamily.</text>
</comment>
<organism evidence="7 8">
    <name type="scientific">Nisaea acidiphila</name>
    <dbReference type="NCBI Taxonomy" id="1862145"/>
    <lineage>
        <taxon>Bacteria</taxon>
        <taxon>Pseudomonadati</taxon>
        <taxon>Pseudomonadota</taxon>
        <taxon>Alphaproteobacteria</taxon>
        <taxon>Rhodospirillales</taxon>
        <taxon>Thalassobaculaceae</taxon>
        <taxon>Nisaea</taxon>
    </lineage>
</organism>
<dbReference type="GO" id="GO:0004151">
    <property type="term" value="F:dihydroorotase activity"/>
    <property type="evidence" value="ECO:0007669"/>
    <property type="project" value="UniProtKB-EC"/>
</dbReference>
<evidence type="ECO:0000256" key="4">
    <source>
        <dbReference type="ARBA" id="ARBA00022723"/>
    </source>
</evidence>
<dbReference type="InterPro" id="IPR006680">
    <property type="entry name" value="Amidohydro-rel"/>
</dbReference>
<dbReference type="SUPFAM" id="SSF51556">
    <property type="entry name" value="Metallo-dependent hydrolases"/>
    <property type="match status" value="1"/>
</dbReference>
<dbReference type="GO" id="GO:0046872">
    <property type="term" value="F:metal ion binding"/>
    <property type="evidence" value="ECO:0007669"/>
    <property type="project" value="UniProtKB-KW"/>
</dbReference>
<proteinExistence type="inferred from homology"/>
<evidence type="ECO:0000313" key="7">
    <source>
        <dbReference type="EMBL" id="UUX51283.1"/>
    </source>
</evidence>
<dbReference type="InterPro" id="IPR050138">
    <property type="entry name" value="DHOase/Allantoinase_Hydrolase"/>
</dbReference>
<reference evidence="7" key="1">
    <citation type="submission" date="2022-08" db="EMBL/GenBank/DDBJ databases">
        <title>Nisaea acidiphila sp. nov., isolated from a marine algal debris and emended description of the genus Nisaea Urios et al. 2008.</title>
        <authorList>
            <person name="Kwon K."/>
        </authorList>
    </citation>
    <scope>NUCLEOTIDE SEQUENCE</scope>
    <source>
        <strain evidence="7">MEBiC11861</strain>
    </source>
</reference>
<dbReference type="PROSITE" id="PS00483">
    <property type="entry name" value="DIHYDROOROTASE_2"/>
    <property type="match status" value="1"/>
</dbReference>
<evidence type="ECO:0000256" key="1">
    <source>
        <dbReference type="ARBA" id="ARBA00001947"/>
    </source>
</evidence>
<evidence type="ECO:0000256" key="5">
    <source>
        <dbReference type="ARBA" id="ARBA00022801"/>
    </source>
</evidence>
<dbReference type="EC" id="3.5.2.3" evidence="7"/>
<dbReference type="InterPro" id="IPR032466">
    <property type="entry name" value="Metal_Hydrolase"/>
</dbReference>
<dbReference type="Pfam" id="PF01979">
    <property type="entry name" value="Amidohydro_1"/>
    <property type="match status" value="1"/>
</dbReference>
<dbReference type="SUPFAM" id="SSF51338">
    <property type="entry name" value="Composite domain of metallo-dependent hydrolases"/>
    <property type="match status" value="1"/>
</dbReference>
<feature type="domain" description="Amidohydrolase-related" evidence="6">
    <location>
        <begin position="53"/>
        <end position="420"/>
    </location>
</feature>
<dbReference type="GO" id="GO:0006145">
    <property type="term" value="P:purine nucleobase catabolic process"/>
    <property type="evidence" value="ECO:0007669"/>
    <property type="project" value="TreeGrafter"/>
</dbReference>